<feature type="transmembrane region" description="Helical" evidence="1">
    <location>
        <begin position="6"/>
        <end position="21"/>
    </location>
</feature>
<accession>A0A4Y8LGW7</accession>
<keyword evidence="1" id="KW-0472">Membrane</keyword>
<dbReference type="Proteomes" id="UP000297776">
    <property type="component" value="Unassembled WGS sequence"/>
</dbReference>
<dbReference type="RefSeq" id="WP_134380689.1">
    <property type="nucleotide sequence ID" value="NZ_SORX01000003.1"/>
</dbReference>
<sequence>MMVFVQILPLALIVLIISLYLKSRNKNLSVKPRKPRRKMVRMIFTVYASVLFISMMLYYILPVSADDTLSQRAEEYEGWKVHEKATQNKFDEIDPEFLAEQKEFDYSLTSLVFPESYYENGDPVFVVTIDEKLSNQILMDVYKTPFTLNGLDITDEVKRPEVSITNNLVEVSNVYEQNDLYYIQFTPSIAVEQFLSEERQNLSSGFSYSYGVTVVHLRVPKEVAIIGDVLQFQAQ</sequence>
<dbReference type="EMBL" id="SORX01000003">
    <property type="protein sequence ID" value="TFE02066.1"/>
    <property type="molecule type" value="Genomic_DNA"/>
</dbReference>
<dbReference type="OrthoDB" id="2452221at2"/>
<evidence type="ECO:0000256" key="1">
    <source>
        <dbReference type="SAM" id="Phobius"/>
    </source>
</evidence>
<evidence type="ECO:0000313" key="3">
    <source>
        <dbReference type="Proteomes" id="UP000297776"/>
    </source>
</evidence>
<evidence type="ECO:0000313" key="2">
    <source>
        <dbReference type="EMBL" id="TFE02066.1"/>
    </source>
</evidence>
<comment type="caution">
    <text evidence="2">The sequence shown here is derived from an EMBL/GenBank/DDBJ whole genome shotgun (WGS) entry which is preliminary data.</text>
</comment>
<reference evidence="2 3" key="1">
    <citation type="submission" date="2019-03" db="EMBL/GenBank/DDBJ databases">
        <authorList>
            <person name="Yang Y."/>
        </authorList>
    </citation>
    <scope>NUCLEOTIDE SEQUENCE [LARGE SCALE GENOMIC DNA]</scope>
    <source>
        <strain evidence="2 3">ASL-1</strain>
    </source>
</reference>
<keyword evidence="3" id="KW-1185">Reference proteome</keyword>
<proteinExistence type="predicted"/>
<organism evidence="2 3">
    <name type="scientific">Jeotgalibacillus salarius</name>
    <dbReference type="NCBI Taxonomy" id="546023"/>
    <lineage>
        <taxon>Bacteria</taxon>
        <taxon>Bacillati</taxon>
        <taxon>Bacillota</taxon>
        <taxon>Bacilli</taxon>
        <taxon>Bacillales</taxon>
        <taxon>Caryophanaceae</taxon>
        <taxon>Jeotgalibacillus</taxon>
    </lineage>
</organism>
<protein>
    <submittedName>
        <fullName evidence="2">Uncharacterized protein</fullName>
    </submittedName>
</protein>
<feature type="transmembrane region" description="Helical" evidence="1">
    <location>
        <begin position="42"/>
        <end position="61"/>
    </location>
</feature>
<dbReference type="AlphaFoldDB" id="A0A4Y8LGW7"/>
<keyword evidence="1" id="KW-0812">Transmembrane</keyword>
<name>A0A4Y8LGW7_9BACL</name>
<gene>
    <name evidence="2" type="ORF">E2626_05690</name>
</gene>
<keyword evidence="1" id="KW-1133">Transmembrane helix</keyword>